<dbReference type="GO" id="GO:0006508">
    <property type="term" value="P:proteolysis"/>
    <property type="evidence" value="ECO:0007669"/>
    <property type="project" value="UniProtKB-KW"/>
</dbReference>
<dbReference type="Proteomes" id="UP001152484">
    <property type="component" value="Unassembled WGS sequence"/>
</dbReference>
<dbReference type="SUPFAM" id="SSF56672">
    <property type="entry name" value="DNA/RNA polymerases"/>
    <property type="match status" value="1"/>
</dbReference>
<evidence type="ECO:0000256" key="7">
    <source>
        <dbReference type="ARBA" id="ARBA00022918"/>
    </source>
</evidence>
<keyword evidence="8" id="KW-0479">Metal-binding</keyword>
<feature type="domain" description="CCHC-type" evidence="10">
    <location>
        <begin position="115"/>
        <end position="131"/>
    </location>
</feature>
<feature type="region of interest" description="Disordered" evidence="9">
    <location>
        <begin position="130"/>
        <end position="178"/>
    </location>
</feature>
<dbReference type="InterPro" id="IPR021109">
    <property type="entry name" value="Peptidase_aspartic_dom_sf"/>
</dbReference>
<keyword evidence="6" id="KW-0378">Hydrolase</keyword>
<evidence type="ECO:0000256" key="9">
    <source>
        <dbReference type="SAM" id="MobiDB-lite"/>
    </source>
</evidence>
<organism evidence="12 13">
    <name type="scientific">Cuscuta europaea</name>
    <name type="common">European dodder</name>
    <dbReference type="NCBI Taxonomy" id="41803"/>
    <lineage>
        <taxon>Eukaryota</taxon>
        <taxon>Viridiplantae</taxon>
        <taxon>Streptophyta</taxon>
        <taxon>Embryophyta</taxon>
        <taxon>Tracheophyta</taxon>
        <taxon>Spermatophyta</taxon>
        <taxon>Magnoliopsida</taxon>
        <taxon>eudicotyledons</taxon>
        <taxon>Gunneridae</taxon>
        <taxon>Pentapetalae</taxon>
        <taxon>asterids</taxon>
        <taxon>lamiids</taxon>
        <taxon>Solanales</taxon>
        <taxon>Convolvulaceae</taxon>
        <taxon>Cuscuteae</taxon>
        <taxon>Cuscuta</taxon>
        <taxon>Cuscuta subgen. Cuscuta</taxon>
    </lineage>
</organism>
<feature type="region of interest" description="Disordered" evidence="9">
    <location>
        <begin position="42"/>
        <end position="90"/>
    </location>
</feature>
<proteinExistence type="predicted"/>
<dbReference type="InterPro" id="IPR053134">
    <property type="entry name" value="RNA-dir_DNA_polymerase"/>
</dbReference>
<keyword evidence="7" id="KW-0695">RNA-directed DNA polymerase</keyword>
<keyword evidence="13" id="KW-1185">Reference proteome</keyword>
<dbReference type="InterPro" id="IPR001878">
    <property type="entry name" value="Znf_CCHC"/>
</dbReference>
<dbReference type="OrthoDB" id="437338at2759"/>
<dbReference type="InterPro" id="IPR000477">
    <property type="entry name" value="RT_dom"/>
</dbReference>
<dbReference type="FunFam" id="3.10.10.10:FF:000007">
    <property type="entry name" value="Retrovirus-related Pol polyprotein from transposon 17.6-like Protein"/>
    <property type="match status" value="1"/>
</dbReference>
<keyword evidence="4" id="KW-0540">Nuclease</keyword>
<evidence type="ECO:0000259" key="11">
    <source>
        <dbReference type="PROSITE" id="PS50878"/>
    </source>
</evidence>
<feature type="compositionally biased region" description="Low complexity" evidence="9">
    <location>
        <begin position="166"/>
        <end position="178"/>
    </location>
</feature>
<name>A0A9P0Z4J0_CUSEU</name>
<dbReference type="PROSITE" id="PS00141">
    <property type="entry name" value="ASP_PROTEASE"/>
    <property type="match status" value="1"/>
</dbReference>
<evidence type="ECO:0008006" key="14">
    <source>
        <dbReference type="Google" id="ProtNLM"/>
    </source>
</evidence>
<dbReference type="PANTHER" id="PTHR24559:SF444">
    <property type="entry name" value="REVERSE TRANSCRIPTASE DOMAIN-CONTAINING PROTEIN"/>
    <property type="match status" value="1"/>
</dbReference>
<keyword evidence="2" id="KW-0808">Transferase</keyword>
<keyword evidence="5" id="KW-0255">Endonuclease</keyword>
<evidence type="ECO:0000256" key="8">
    <source>
        <dbReference type="PROSITE-ProRule" id="PRU00047"/>
    </source>
</evidence>
<dbReference type="AlphaFoldDB" id="A0A9P0Z4J0"/>
<dbReference type="GO" id="GO:0003964">
    <property type="term" value="F:RNA-directed DNA polymerase activity"/>
    <property type="evidence" value="ECO:0007669"/>
    <property type="project" value="UniProtKB-KW"/>
</dbReference>
<dbReference type="Pfam" id="PF08284">
    <property type="entry name" value="RVP_2"/>
    <property type="match status" value="1"/>
</dbReference>
<keyword evidence="3" id="KW-0548">Nucleotidyltransferase</keyword>
<dbReference type="GO" id="GO:0004190">
    <property type="term" value="F:aspartic-type endopeptidase activity"/>
    <property type="evidence" value="ECO:0007669"/>
    <property type="project" value="InterPro"/>
</dbReference>
<keyword evidence="8" id="KW-0863">Zinc-finger</keyword>
<evidence type="ECO:0000256" key="6">
    <source>
        <dbReference type="ARBA" id="ARBA00022801"/>
    </source>
</evidence>
<dbReference type="EMBL" id="CAMAPE010000020">
    <property type="protein sequence ID" value="CAH9089002.1"/>
    <property type="molecule type" value="Genomic_DNA"/>
</dbReference>
<dbReference type="GO" id="GO:0003676">
    <property type="term" value="F:nucleic acid binding"/>
    <property type="evidence" value="ECO:0007669"/>
    <property type="project" value="InterPro"/>
</dbReference>
<dbReference type="PROSITE" id="PS50158">
    <property type="entry name" value="ZF_CCHC"/>
    <property type="match status" value="1"/>
</dbReference>
<dbReference type="Gene3D" id="3.30.70.270">
    <property type="match status" value="1"/>
</dbReference>
<feature type="domain" description="Reverse transcriptase" evidence="11">
    <location>
        <begin position="416"/>
        <end position="595"/>
    </location>
</feature>
<feature type="compositionally biased region" description="Polar residues" evidence="9">
    <location>
        <begin position="70"/>
        <end position="87"/>
    </location>
</feature>
<accession>A0A9P0Z4J0</accession>
<dbReference type="InterPro" id="IPR043128">
    <property type="entry name" value="Rev_trsase/Diguanyl_cyclase"/>
</dbReference>
<evidence type="ECO:0000313" key="13">
    <source>
        <dbReference type="Proteomes" id="UP001152484"/>
    </source>
</evidence>
<evidence type="ECO:0000313" key="12">
    <source>
        <dbReference type="EMBL" id="CAH9089002.1"/>
    </source>
</evidence>
<keyword evidence="8" id="KW-0862">Zinc</keyword>
<keyword evidence="1" id="KW-0645">Protease</keyword>
<dbReference type="CDD" id="cd00303">
    <property type="entry name" value="retropepsin_like"/>
    <property type="match status" value="1"/>
</dbReference>
<dbReference type="PROSITE" id="PS50878">
    <property type="entry name" value="RT_POL"/>
    <property type="match status" value="1"/>
</dbReference>
<comment type="caution">
    <text evidence="12">The sequence shown here is derived from an EMBL/GenBank/DDBJ whole genome shotgun (WGS) entry which is preliminary data.</text>
</comment>
<protein>
    <recommendedName>
        <fullName evidence="14">Reverse transcriptase domain-containing protein</fullName>
    </recommendedName>
</protein>
<dbReference type="Pfam" id="PF00098">
    <property type="entry name" value="zf-CCHC"/>
    <property type="match status" value="1"/>
</dbReference>
<reference evidence="12" key="1">
    <citation type="submission" date="2022-07" db="EMBL/GenBank/DDBJ databases">
        <authorList>
            <person name="Macas J."/>
            <person name="Novak P."/>
            <person name="Neumann P."/>
        </authorList>
    </citation>
    <scope>NUCLEOTIDE SEQUENCE</scope>
</reference>
<evidence type="ECO:0000259" key="10">
    <source>
        <dbReference type="PROSITE" id="PS50158"/>
    </source>
</evidence>
<gene>
    <name evidence="12" type="ORF">CEURO_LOCUS10678</name>
</gene>
<evidence type="ECO:0000256" key="3">
    <source>
        <dbReference type="ARBA" id="ARBA00022695"/>
    </source>
</evidence>
<dbReference type="GO" id="GO:0004519">
    <property type="term" value="F:endonuclease activity"/>
    <property type="evidence" value="ECO:0007669"/>
    <property type="project" value="UniProtKB-KW"/>
</dbReference>
<evidence type="ECO:0000256" key="2">
    <source>
        <dbReference type="ARBA" id="ARBA00022679"/>
    </source>
</evidence>
<dbReference type="Gene3D" id="3.10.10.10">
    <property type="entry name" value="HIV Type 1 Reverse Transcriptase, subunit A, domain 1"/>
    <property type="match status" value="1"/>
</dbReference>
<sequence>MTRRFVTGLNFGAQKFVTVTEPRNMNEAYRKAGKYYMVHQKEREAQKRDRKIAEVEQQQKKARTDRPEPRQNNQNGRTFQGQGQGRNQPAHVRHYKCKLCPNNHPGKDCAGNAVRCYNCNLMGHRAYECRKPPSQGQNQGNNQTGGGINHANTNRGNPGNRPAEANRNQGPGGQNNTQGRIYVMNQAQANAHDVVSGTFLVNSKPAYVLFDSGASHIFIASKFVERTKLKPTTKLSLNVKTASNQVVACGSVFSNVPIVISDTELPGDLIQFDLEDIDVVLGMDWIGKYKAKILCDEQKVVLRGPNKKRVSYKAVTSKPGVKLATMQQVKRYVRKGYEVYLCRIKDLTSEDPTIDKIPVVNEFPDVFPEEIPGMPPEREVEFSIDLLAGTAPISKAPYRMAPKEMQELKEQLEELLEKGYIKPSISPWGAPVLFVKKKDGSLRLCIDYRELNKATIKNKYMLPRIDDLFDQLRGASTFSKVDLRSGYHQVRISEKDVPKTAFRTRYGHYEFTVMPFGLTNAPAVFMDLMNRVFRPYLDLFIVVFIDDILVYSKTPTEHEEHLRIALQTLRENQLYAKLSRFTPVLKGSRLTPMLV</sequence>
<dbReference type="SMART" id="SM00343">
    <property type="entry name" value="ZnF_C2HC"/>
    <property type="match status" value="1"/>
</dbReference>
<evidence type="ECO:0000256" key="1">
    <source>
        <dbReference type="ARBA" id="ARBA00022670"/>
    </source>
</evidence>
<dbReference type="InterPro" id="IPR043502">
    <property type="entry name" value="DNA/RNA_pol_sf"/>
</dbReference>
<dbReference type="SUPFAM" id="SSF50630">
    <property type="entry name" value="Acid proteases"/>
    <property type="match status" value="1"/>
</dbReference>
<dbReference type="CDD" id="cd01647">
    <property type="entry name" value="RT_LTR"/>
    <property type="match status" value="1"/>
</dbReference>
<feature type="compositionally biased region" description="Basic and acidic residues" evidence="9">
    <location>
        <begin position="42"/>
        <end position="69"/>
    </location>
</feature>
<dbReference type="Gene3D" id="2.40.70.10">
    <property type="entry name" value="Acid Proteases"/>
    <property type="match status" value="1"/>
</dbReference>
<evidence type="ECO:0000256" key="5">
    <source>
        <dbReference type="ARBA" id="ARBA00022759"/>
    </source>
</evidence>
<dbReference type="PANTHER" id="PTHR24559">
    <property type="entry name" value="TRANSPOSON TY3-I GAG-POL POLYPROTEIN"/>
    <property type="match status" value="1"/>
</dbReference>
<dbReference type="Pfam" id="PF00078">
    <property type="entry name" value="RVT_1"/>
    <property type="match status" value="1"/>
</dbReference>
<evidence type="ECO:0000256" key="4">
    <source>
        <dbReference type="ARBA" id="ARBA00022722"/>
    </source>
</evidence>
<dbReference type="InterPro" id="IPR001969">
    <property type="entry name" value="Aspartic_peptidase_AS"/>
</dbReference>
<dbReference type="GO" id="GO:0008270">
    <property type="term" value="F:zinc ion binding"/>
    <property type="evidence" value="ECO:0007669"/>
    <property type="project" value="UniProtKB-KW"/>
</dbReference>